<accession>A7SI68</accession>
<feature type="region of interest" description="Disordered" evidence="1">
    <location>
        <begin position="39"/>
        <end position="118"/>
    </location>
</feature>
<protein>
    <recommendedName>
        <fullName evidence="5">SEA domain-containing protein</fullName>
    </recommendedName>
</protein>
<reference evidence="3 4" key="1">
    <citation type="journal article" date="2007" name="Science">
        <title>Sea anemone genome reveals ancestral eumetazoan gene repertoire and genomic organization.</title>
        <authorList>
            <person name="Putnam N.H."/>
            <person name="Srivastava M."/>
            <person name="Hellsten U."/>
            <person name="Dirks B."/>
            <person name="Chapman J."/>
            <person name="Salamov A."/>
            <person name="Terry A."/>
            <person name="Shapiro H."/>
            <person name="Lindquist E."/>
            <person name="Kapitonov V.V."/>
            <person name="Jurka J."/>
            <person name="Genikhovich G."/>
            <person name="Grigoriev I.V."/>
            <person name="Lucas S.M."/>
            <person name="Steele R.E."/>
            <person name="Finnerty J.R."/>
            <person name="Technau U."/>
            <person name="Martindale M.Q."/>
            <person name="Rokhsar D.S."/>
        </authorList>
    </citation>
    <scope>NUCLEOTIDE SEQUENCE [LARGE SCALE GENOMIC DNA]</scope>
    <source>
        <strain evidence="4">CH2 X CH6</strain>
    </source>
</reference>
<sequence>MNSFILSSTLLMFFVAFQATSSQTSSSIEASSTSTAAVTSSSSASIESPSTSASLTTTSSSAFSTSSASTTPTASLSQTPTTTSSVGSVGSVSSSISPSTTTTTSTSTASSSPKRGANGELQCQVNMNANFTNDMTNKSSAAYRNTCESVLNAIKTAINAKVGSVTMKSCNLTRGSVIANVDSALEDIKFTSDGSDPLVAIQNAVQAITSVGGFSANVSGVEIKFGSDTTVTAFNITKTDFKTDCCKSDFQYTNLTRECYVTKDGQKSPCSNFQTYKTVPCDMKKTHDAYKIGEPVPSDFFDQLCISGSLCVQASMLTLALGFFISKKIQINRKCLHSTNTDQSFASCKNLWATVLERDLRTSPLPKMSGHRRILVNSGKYQLASMPITRFFGVNKS</sequence>
<dbReference type="HOGENOM" id="CLU_695033_0_0_1"/>
<name>A7SI68_NEMVE</name>
<feature type="chain" id="PRO_5002715122" description="SEA domain-containing protein" evidence="2">
    <location>
        <begin position="23"/>
        <end position="397"/>
    </location>
</feature>
<keyword evidence="4" id="KW-1185">Reference proteome</keyword>
<keyword evidence="2" id="KW-0732">Signal</keyword>
<evidence type="ECO:0000256" key="1">
    <source>
        <dbReference type="SAM" id="MobiDB-lite"/>
    </source>
</evidence>
<dbReference type="EMBL" id="DS469666">
    <property type="protein sequence ID" value="EDO36582.1"/>
    <property type="molecule type" value="Genomic_DNA"/>
</dbReference>
<dbReference type="InParanoid" id="A7SI68"/>
<evidence type="ECO:0000313" key="3">
    <source>
        <dbReference type="EMBL" id="EDO36582.1"/>
    </source>
</evidence>
<feature type="compositionally biased region" description="Low complexity" evidence="1">
    <location>
        <begin position="39"/>
        <end position="113"/>
    </location>
</feature>
<proteinExistence type="predicted"/>
<dbReference type="AlphaFoldDB" id="A7SI68"/>
<evidence type="ECO:0000313" key="4">
    <source>
        <dbReference type="Proteomes" id="UP000001593"/>
    </source>
</evidence>
<evidence type="ECO:0000256" key="2">
    <source>
        <dbReference type="SAM" id="SignalP"/>
    </source>
</evidence>
<feature type="signal peptide" evidence="2">
    <location>
        <begin position="1"/>
        <end position="22"/>
    </location>
</feature>
<dbReference type="Proteomes" id="UP000001593">
    <property type="component" value="Unassembled WGS sequence"/>
</dbReference>
<evidence type="ECO:0008006" key="5">
    <source>
        <dbReference type="Google" id="ProtNLM"/>
    </source>
</evidence>
<gene>
    <name evidence="3" type="ORF">NEMVEDRAFT_v1g245441</name>
</gene>
<organism evidence="3 4">
    <name type="scientific">Nematostella vectensis</name>
    <name type="common">Starlet sea anemone</name>
    <dbReference type="NCBI Taxonomy" id="45351"/>
    <lineage>
        <taxon>Eukaryota</taxon>
        <taxon>Metazoa</taxon>
        <taxon>Cnidaria</taxon>
        <taxon>Anthozoa</taxon>
        <taxon>Hexacorallia</taxon>
        <taxon>Actiniaria</taxon>
        <taxon>Edwardsiidae</taxon>
        <taxon>Nematostella</taxon>
    </lineage>
</organism>